<dbReference type="GO" id="GO:0016020">
    <property type="term" value="C:membrane"/>
    <property type="evidence" value="ECO:0007669"/>
    <property type="project" value="TreeGrafter"/>
</dbReference>
<dbReference type="EMBL" id="OU898277">
    <property type="protein sequence ID" value="CAG9830198.1"/>
    <property type="molecule type" value="Genomic_DNA"/>
</dbReference>
<gene>
    <name evidence="6" type="ORF">DIABBA_LOCUS3922</name>
</gene>
<feature type="domain" description="P/Homo B" evidence="5">
    <location>
        <begin position="1"/>
        <end position="92"/>
    </location>
</feature>
<evidence type="ECO:0000256" key="2">
    <source>
        <dbReference type="ARBA" id="ARBA00022670"/>
    </source>
</evidence>
<keyword evidence="7" id="KW-1185">Reference proteome</keyword>
<evidence type="ECO:0000256" key="1">
    <source>
        <dbReference type="ARBA" id="ARBA00005325"/>
    </source>
</evidence>
<evidence type="ECO:0000313" key="6">
    <source>
        <dbReference type="EMBL" id="CAG9830198.1"/>
    </source>
</evidence>
<dbReference type="AlphaFoldDB" id="A0A9N9SXD2"/>
<keyword evidence="2" id="KW-0645">Protease</keyword>
<comment type="similarity">
    <text evidence="1">Belongs to the peptidase S8 family. Furin subfamily.</text>
</comment>
<dbReference type="GO" id="GO:0004252">
    <property type="term" value="F:serine-type endopeptidase activity"/>
    <property type="evidence" value="ECO:0007669"/>
    <property type="project" value="InterPro"/>
</dbReference>
<dbReference type="Gene3D" id="2.60.120.260">
    <property type="entry name" value="Galactose-binding domain-like"/>
    <property type="match status" value="1"/>
</dbReference>
<dbReference type="PANTHER" id="PTHR42884">
    <property type="entry name" value="PROPROTEIN CONVERTASE SUBTILISIN/KEXIN-RELATED"/>
    <property type="match status" value="1"/>
</dbReference>
<dbReference type="Proteomes" id="UP001153709">
    <property type="component" value="Chromosome 2"/>
</dbReference>
<dbReference type="PROSITE" id="PS51829">
    <property type="entry name" value="P_HOMO_B"/>
    <property type="match status" value="1"/>
</dbReference>
<dbReference type="GO" id="GO:0016486">
    <property type="term" value="P:peptide hormone processing"/>
    <property type="evidence" value="ECO:0007669"/>
    <property type="project" value="TreeGrafter"/>
</dbReference>
<dbReference type="InterPro" id="IPR008979">
    <property type="entry name" value="Galactose-bd-like_sf"/>
</dbReference>
<dbReference type="PANTHER" id="PTHR42884:SF13">
    <property type="entry name" value="NEUROENDOCRINE CONVERTASE 2"/>
    <property type="match status" value="1"/>
</dbReference>
<dbReference type="SUPFAM" id="SSF49785">
    <property type="entry name" value="Galactose-binding domain-like"/>
    <property type="match status" value="1"/>
</dbReference>
<sequence>MENLMEIAQNKKQWRHIVESAKTHEGLSMILSRRQNDDDSRDGFSKWPFMTTHTWGEYPQGTWTLEVKFNSQIPQRGYLKEWSLMLHGTKEPPYTELPVLDPHSKLAIVKKAHESRSKM</sequence>
<dbReference type="Pfam" id="PF01483">
    <property type="entry name" value="P_proprotein"/>
    <property type="match status" value="1"/>
</dbReference>
<protein>
    <recommendedName>
        <fullName evidence="5">P/Homo B domain-containing protein</fullName>
    </recommendedName>
</protein>
<accession>A0A9N9SXD2</accession>
<dbReference type="OrthoDB" id="300641at2759"/>
<reference evidence="6" key="1">
    <citation type="submission" date="2022-01" db="EMBL/GenBank/DDBJ databases">
        <authorList>
            <person name="King R."/>
        </authorList>
    </citation>
    <scope>NUCLEOTIDE SEQUENCE</scope>
</reference>
<dbReference type="InterPro" id="IPR002884">
    <property type="entry name" value="P_dom"/>
</dbReference>
<evidence type="ECO:0000256" key="3">
    <source>
        <dbReference type="ARBA" id="ARBA00022801"/>
    </source>
</evidence>
<evidence type="ECO:0000259" key="5">
    <source>
        <dbReference type="PROSITE" id="PS51829"/>
    </source>
</evidence>
<evidence type="ECO:0000256" key="4">
    <source>
        <dbReference type="ARBA" id="ARBA00022825"/>
    </source>
</evidence>
<name>A0A9N9SXD2_DIABA</name>
<keyword evidence="4" id="KW-0720">Serine protease</keyword>
<organism evidence="6 7">
    <name type="scientific">Diabrotica balteata</name>
    <name type="common">Banded cucumber beetle</name>
    <dbReference type="NCBI Taxonomy" id="107213"/>
    <lineage>
        <taxon>Eukaryota</taxon>
        <taxon>Metazoa</taxon>
        <taxon>Ecdysozoa</taxon>
        <taxon>Arthropoda</taxon>
        <taxon>Hexapoda</taxon>
        <taxon>Insecta</taxon>
        <taxon>Pterygota</taxon>
        <taxon>Neoptera</taxon>
        <taxon>Endopterygota</taxon>
        <taxon>Coleoptera</taxon>
        <taxon>Polyphaga</taxon>
        <taxon>Cucujiformia</taxon>
        <taxon>Chrysomeloidea</taxon>
        <taxon>Chrysomelidae</taxon>
        <taxon>Galerucinae</taxon>
        <taxon>Diabroticina</taxon>
        <taxon>Diabroticites</taxon>
        <taxon>Diabrotica</taxon>
    </lineage>
</organism>
<dbReference type="GO" id="GO:0005615">
    <property type="term" value="C:extracellular space"/>
    <property type="evidence" value="ECO:0007669"/>
    <property type="project" value="TreeGrafter"/>
</dbReference>
<proteinExistence type="inferred from homology"/>
<evidence type="ECO:0000313" key="7">
    <source>
        <dbReference type="Proteomes" id="UP001153709"/>
    </source>
</evidence>
<dbReference type="GO" id="GO:0043005">
    <property type="term" value="C:neuron projection"/>
    <property type="evidence" value="ECO:0007669"/>
    <property type="project" value="TreeGrafter"/>
</dbReference>
<keyword evidence="3" id="KW-0378">Hydrolase</keyword>